<dbReference type="RefSeq" id="WP_214058524.1">
    <property type="nucleotide sequence ID" value="NZ_CP075371.1"/>
</dbReference>
<keyword evidence="3" id="KW-1185">Reference proteome</keyword>
<protein>
    <recommendedName>
        <fullName evidence="4">HTH domain-containing protein</fullName>
    </recommendedName>
</protein>
<sequence length="111" mass="11839">MSADLDRLLAALGAPAAAPARRTPAPAADAPPRPRGRPPALTPAEVRSLRRRRSRPLAERPRLDQLAAEFRVSVVTVRRALRALPPYDFGDPAPPGGGPHRDRGSGRFLGA</sequence>
<proteinExistence type="predicted"/>
<accession>A0ABX8EHF4</accession>
<gene>
    <name evidence="2" type="ORF">ENKNEFLB_01401</name>
</gene>
<evidence type="ECO:0008006" key="4">
    <source>
        <dbReference type="Google" id="ProtNLM"/>
    </source>
</evidence>
<feature type="region of interest" description="Disordered" evidence="1">
    <location>
        <begin position="14"/>
        <end position="61"/>
    </location>
</feature>
<reference evidence="2 3" key="1">
    <citation type="submission" date="2021-05" db="EMBL/GenBank/DDBJ databases">
        <title>Complete genome of Nocardioides aquaticus KCTC 9944T isolated from meromictic and hypersaline Ekho Lake, Antarctica.</title>
        <authorList>
            <person name="Hwang K."/>
            <person name="Kim K.M."/>
            <person name="Choe H."/>
        </authorList>
    </citation>
    <scope>NUCLEOTIDE SEQUENCE [LARGE SCALE GENOMIC DNA]</scope>
    <source>
        <strain evidence="2 3">KCTC 9944</strain>
    </source>
</reference>
<feature type="region of interest" description="Disordered" evidence="1">
    <location>
        <begin position="83"/>
        <end position="111"/>
    </location>
</feature>
<evidence type="ECO:0000313" key="2">
    <source>
        <dbReference type="EMBL" id="QVT79021.1"/>
    </source>
</evidence>
<evidence type="ECO:0000313" key="3">
    <source>
        <dbReference type="Proteomes" id="UP000679307"/>
    </source>
</evidence>
<evidence type="ECO:0000256" key="1">
    <source>
        <dbReference type="SAM" id="MobiDB-lite"/>
    </source>
</evidence>
<dbReference type="EMBL" id="CP075371">
    <property type="protein sequence ID" value="QVT79021.1"/>
    <property type="molecule type" value="Genomic_DNA"/>
</dbReference>
<feature type="compositionally biased region" description="Low complexity" evidence="1">
    <location>
        <begin position="14"/>
        <end position="30"/>
    </location>
</feature>
<dbReference type="Proteomes" id="UP000679307">
    <property type="component" value="Chromosome"/>
</dbReference>
<name>A0ABX8EHF4_9ACTN</name>
<organism evidence="2 3">
    <name type="scientific">Nocardioides aquaticus</name>
    <dbReference type="NCBI Taxonomy" id="160826"/>
    <lineage>
        <taxon>Bacteria</taxon>
        <taxon>Bacillati</taxon>
        <taxon>Actinomycetota</taxon>
        <taxon>Actinomycetes</taxon>
        <taxon>Propionibacteriales</taxon>
        <taxon>Nocardioidaceae</taxon>
        <taxon>Nocardioides</taxon>
    </lineage>
</organism>